<dbReference type="InterPro" id="IPR013216">
    <property type="entry name" value="Methyltransf_11"/>
</dbReference>
<accession>A0ABW3PUX8</accession>
<dbReference type="Pfam" id="PF21302">
    <property type="entry name" value="Zn_ribbon_RlmA"/>
    <property type="match status" value="1"/>
</dbReference>
<dbReference type="InterPro" id="IPR029063">
    <property type="entry name" value="SAM-dependent_MTases_sf"/>
</dbReference>
<dbReference type="Proteomes" id="UP001597169">
    <property type="component" value="Unassembled WGS sequence"/>
</dbReference>
<organism evidence="3 4">
    <name type="scientific">Paenibacillus provencensis</name>
    <dbReference type="NCBI Taxonomy" id="441151"/>
    <lineage>
        <taxon>Bacteria</taxon>
        <taxon>Bacillati</taxon>
        <taxon>Bacillota</taxon>
        <taxon>Bacilli</taxon>
        <taxon>Bacillales</taxon>
        <taxon>Paenibacillaceae</taxon>
        <taxon>Paenibacillus</taxon>
    </lineage>
</organism>
<gene>
    <name evidence="3" type="ORF">ACFQ3J_15360</name>
</gene>
<evidence type="ECO:0000259" key="2">
    <source>
        <dbReference type="Pfam" id="PF21302"/>
    </source>
</evidence>
<comment type="caution">
    <text evidence="3">The sequence shown here is derived from an EMBL/GenBank/DDBJ whole genome shotgun (WGS) entry which is preliminary data.</text>
</comment>
<evidence type="ECO:0000313" key="3">
    <source>
        <dbReference type="EMBL" id="MFD1129550.1"/>
    </source>
</evidence>
<keyword evidence="3" id="KW-0489">Methyltransferase</keyword>
<feature type="domain" description="Methyltransferase type 11" evidence="1">
    <location>
        <begin position="102"/>
        <end position="184"/>
    </location>
</feature>
<dbReference type="EMBL" id="JBHTKX010000001">
    <property type="protein sequence ID" value="MFD1129550.1"/>
    <property type="molecule type" value="Genomic_DNA"/>
</dbReference>
<dbReference type="InterPro" id="IPR016718">
    <property type="entry name" value="rRNA_m1G-MeTrfase_A_prd"/>
</dbReference>
<evidence type="ECO:0000313" key="4">
    <source>
        <dbReference type="Proteomes" id="UP001597169"/>
    </source>
</evidence>
<dbReference type="InterPro" id="IPR048647">
    <property type="entry name" value="RlmA_N"/>
</dbReference>
<dbReference type="RefSeq" id="WP_251582511.1">
    <property type="nucleotide sequence ID" value="NZ_JBHTKX010000001.1"/>
</dbReference>
<keyword evidence="3" id="KW-0808">Transferase</keyword>
<reference evidence="4" key="1">
    <citation type="journal article" date="2019" name="Int. J. Syst. Evol. Microbiol.">
        <title>The Global Catalogue of Microorganisms (GCM) 10K type strain sequencing project: providing services to taxonomists for standard genome sequencing and annotation.</title>
        <authorList>
            <consortium name="The Broad Institute Genomics Platform"/>
            <consortium name="The Broad Institute Genome Sequencing Center for Infectious Disease"/>
            <person name="Wu L."/>
            <person name="Ma J."/>
        </authorList>
    </citation>
    <scope>NUCLEOTIDE SEQUENCE [LARGE SCALE GENOMIC DNA]</scope>
    <source>
        <strain evidence="4">CCUG 53519</strain>
    </source>
</reference>
<keyword evidence="4" id="KW-1185">Reference proteome</keyword>
<evidence type="ECO:0000259" key="1">
    <source>
        <dbReference type="Pfam" id="PF08241"/>
    </source>
</evidence>
<dbReference type="PIRSF" id="PIRSF018249">
    <property type="entry name" value="MyrA_prd"/>
    <property type="match status" value="1"/>
</dbReference>
<name>A0ABW3PUX8_9BACL</name>
<sequence length="294" mass="33490">MLNSHVINLLRCPVCNGEMELTARKGLFCPQGHTFDISKYGYINMLLRAAKTKYDRTLFRARKQLIADGKLEPLIEAIALGMMNHMPDHLQYSRASAPNMLLDAGCGEGSLLIQLQKKLGSMTRHEWIGVGLDIAKEGILLAAKQSSDSLFCVADLARTPLKSHAVDHILNILSPSNYEEFDRLLTDDGMVIKVIPGSGYLQELRSRFYEHTAQEDYDNKRTIQHFARHFHMICEEKVSYTLQLDAEGMAHLVHMTPLSWGITEHKQKEVLKQQSITFDYHIMYGKKKNLNFKI</sequence>
<feature type="domain" description="23S rRNA (guanine(745)-N(1))-methyltransferase N-terminal" evidence="2">
    <location>
        <begin position="11"/>
        <end position="46"/>
    </location>
</feature>
<dbReference type="GO" id="GO:0032259">
    <property type="term" value="P:methylation"/>
    <property type="evidence" value="ECO:0007669"/>
    <property type="project" value="UniProtKB-KW"/>
</dbReference>
<dbReference type="Pfam" id="PF08241">
    <property type="entry name" value="Methyltransf_11"/>
    <property type="match status" value="1"/>
</dbReference>
<dbReference type="Gene3D" id="3.40.50.150">
    <property type="entry name" value="Vaccinia Virus protein VP39"/>
    <property type="match status" value="1"/>
</dbReference>
<protein>
    <submittedName>
        <fullName evidence="3">RNA methyltransferase</fullName>
    </submittedName>
</protein>
<dbReference type="SUPFAM" id="SSF53335">
    <property type="entry name" value="S-adenosyl-L-methionine-dependent methyltransferases"/>
    <property type="match status" value="1"/>
</dbReference>
<dbReference type="GO" id="GO:0008168">
    <property type="term" value="F:methyltransferase activity"/>
    <property type="evidence" value="ECO:0007669"/>
    <property type="project" value="UniProtKB-KW"/>
</dbReference>
<proteinExistence type="predicted"/>